<name>A0AAV1ILG5_9CHLO</name>
<keyword evidence="3" id="KW-1185">Reference proteome</keyword>
<dbReference type="AlphaFoldDB" id="A0AAV1ILG5"/>
<sequence>MRAVVVKKPGPPDVLELVNDWPAPALRDGEVLVRQTSTSVNPVDYKIREGAFPAKMPKVLGGDVSGVVADSKAKEFKKGDRVIALTFGYHWDYQEYGSYADFTASKKEWLAKVTDKFPLETGGGVPLVSLTAMQALQSGGAPKPGARVLIQGGSGGVGHFALQLAKVHFKAYVVATGGPKNQELMQELGADETVDYTKEDFAQKYKDQPFDVIVDPIGGEVENKSYTVLAPGGTYAHIYNEKTNPKNAEEAKAKWTEGRKYTLTLVQPNGAQLEIIAGYMEQGKVRLLVEKEYTLEQIRDAQVHAEKGHVRGKVVVKVNA</sequence>
<evidence type="ECO:0000313" key="2">
    <source>
        <dbReference type="EMBL" id="CAK0787537.1"/>
    </source>
</evidence>
<organism evidence="2 3">
    <name type="scientific">Coccomyxa viridis</name>
    <dbReference type="NCBI Taxonomy" id="1274662"/>
    <lineage>
        <taxon>Eukaryota</taxon>
        <taxon>Viridiplantae</taxon>
        <taxon>Chlorophyta</taxon>
        <taxon>core chlorophytes</taxon>
        <taxon>Trebouxiophyceae</taxon>
        <taxon>Trebouxiophyceae incertae sedis</taxon>
        <taxon>Coccomyxaceae</taxon>
        <taxon>Coccomyxa</taxon>
    </lineage>
</organism>
<dbReference type="PANTHER" id="PTHR11695">
    <property type="entry name" value="ALCOHOL DEHYDROGENASE RELATED"/>
    <property type="match status" value="1"/>
</dbReference>
<dbReference type="InterPro" id="IPR011032">
    <property type="entry name" value="GroES-like_sf"/>
</dbReference>
<dbReference type="PANTHER" id="PTHR11695:SF294">
    <property type="entry name" value="RETICULON-4-INTERACTING PROTEIN 1, MITOCHONDRIAL"/>
    <property type="match status" value="1"/>
</dbReference>
<dbReference type="SUPFAM" id="SSF50129">
    <property type="entry name" value="GroES-like"/>
    <property type="match status" value="1"/>
</dbReference>
<evidence type="ECO:0000259" key="1">
    <source>
        <dbReference type="SMART" id="SM00829"/>
    </source>
</evidence>
<protein>
    <recommendedName>
        <fullName evidence="1">Enoyl reductase (ER) domain-containing protein</fullName>
    </recommendedName>
</protein>
<dbReference type="InterPro" id="IPR050700">
    <property type="entry name" value="YIM1/Zinc_Alcohol_DH_Fams"/>
</dbReference>
<evidence type="ECO:0000313" key="3">
    <source>
        <dbReference type="Proteomes" id="UP001314263"/>
    </source>
</evidence>
<dbReference type="Proteomes" id="UP001314263">
    <property type="component" value="Unassembled WGS sequence"/>
</dbReference>
<dbReference type="InterPro" id="IPR013154">
    <property type="entry name" value="ADH-like_N"/>
</dbReference>
<dbReference type="GO" id="GO:0016491">
    <property type="term" value="F:oxidoreductase activity"/>
    <property type="evidence" value="ECO:0007669"/>
    <property type="project" value="InterPro"/>
</dbReference>
<dbReference type="SUPFAM" id="SSF51735">
    <property type="entry name" value="NAD(P)-binding Rossmann-fold domains"/>
    <property type="match status" value="1"/>
</dbReference>
<dbReference type="InterPro" id="IPR036291">
    <property type="entry name" value="NAD(P)-bd_dom_sf"/>
</dbReference>
<feature type="domain" description="Enoyl reductase (ER)" evidence="1">
    <location>
        <begin position="10"/>
        <end position="316"/>
    </location>
</feature>
<dbReference type="Pfam" id="PF08240">
    <property type="entry name" value="ADH_N"/>
    <property type="match status" value="1"/>
</dbReference>
<gene>
    <name evidence="2" type="ORF">CVIRNUC_010757</name>
</gene>
<dbReference type="Pfam" id="PF13602">
    <property type="entry name" value="ADH_zinc_N_2"/>
    <property type="match status" value="1"/>
</dbReference>
<dbReference type="Gene3D" id="3.40.50.720">
    <property type="entry name" value="NAD(P)-binding Rossmann-like Domain"/>
    <property type="match status" value="1"/>
</dbReference>
<comment type="caution">
    <text evidence="2">The sequence shown here is derived from an EMBL/GenBank/DDBJ whole genome shotgun (WGS) entry which is preliminary data.</text>
</comment>
<accession>A0AAV1ILG5</accession>
<dbReference type="Gene3D" id="3.90.180.10">
    <property type="entry name" value="Medium-chain alcohol dehydrogenases, catalytic domain"/>
    <property type="match status" value="1"/>
</dbReference>
<dbReference type="EMBL" id="CAUYUE010000017">
    <property type="protein sequence ID" value="CAK0787537.1"/>
    <property type="molecule type" value="Genomic_DNA"/>
</dbReference>
<dbReference type="CDD" id="cd05289">
    <property type="entry name" value="MDR_like_2"/>
    <property type="match status" value="1"/>
</dbReference>
<dbReference type="InterPro" id="IPR020843">
    <property type="entry name" value="ER"/>
</dbReference>
<dbReference type="SMART" id="SM00829">
    <property type="entry name" value="PKS_ER"/>
    <property type="match status" value="1"/>
</dbReference>
<reference evidence="2 3" key="1">
    <citation type="submission" date="2023-10" db="EMBL/GenBank/DDBJ databases">
        <authorList>
            <person name="Maclean D."/>
            <person name="Macfadyen A."/>
        </authorList>
    </citation>
    <scope>NUCLEOTIDE SEQUENCE [LARGE SCALE GENOMIC DNA]</scope>
</reference>
<proteinExistence type="predicted"/>